<comment type="similarity">
    <text evidence="9">Belongs to the class-III pyridoxal-phosphate-dependent aminotransferase family. BioA subfamily.</text>
</comment>
<name>A0ABX0X782_9BACT</name>
<evidence type="ECO:0000256" key="7">
    <source>
        <dbReference type="ARBA" id="ARBA00022898"/>
    </source>
</evidence>
<evidence type="ECO:0000256" key="8">
    <source>
        <dbReference type="ARBA" id="ARBA00048449"/>
    </source>
</evidence>
<feature type="binding site" evidence="9">
    <location>
        <position position="159"/>
    </location>
    <ligand>
        <name>substrate</name>
    </ligand>
</feature>
<feature type="binding site" evidence="9">
    <location>
        <position position="405"/>
    </location>
    <ligand>
        <name>substrate</name>
    </ligand>
</feature>
<keyword evidence="6 9" id="KW-0093">Biotin biosynthesis</keyword>
<gene>
    <name evidence="9" type="primary">bioA</name>
    <name evidence="10" type="ORF">GGR27_000577</name>
</gene>
<comment type="pathway">
    <text evidence="2 9">Cofactor biosynthesis; biotin biosynthesis; 7,8-diaminononanoate from 8-amino-7-oxononanoate (SAM route): step 1/1.</text>
</comment>
<evidence type="ECO:0000256" key="6">
    <source>
        <dbReference type="ARBA" id="ARBA00022756"/>
    </source>
</evidence>
<feature type="binding site" evidence="9">
    <location>
        <position position="288"/>
    </location>
    <ligand>
        <name>substrate</name>
    </ligand>
</feature>
<evidence type="ECO:0000313" key="10">
    <source>
        <dbReference type="EMBL" id="NJC25096.1"/>
    </source>
</evidence>
<evidence type="ECO:0000256" key="5">
    <source>
        <dbReference type="ARBA" id="ARBA00022691"/>
    </source>
</evidence>
<dbReference type="GO" id="GO:0004015">
    <property type="term" value="F:adenosylmethionine-8-amino-7-oxononanoate transaminase activity"/>
    <property type="evidence" value="ECO:0007669"/>
    <property type="project" value="UniProtKB-EC"/>
</dbReference>
<dbReference type="PROSITE" id="PS00600">
    <property type="entry name" value="AA_TRANSFER_CLASS_3"/>
    <property type="match status" value="1"/>
</dbReference>
<feature type="binding site" evidence="9">
    <location>
        <begin position="322"/>
        <end position="323"/>
    </location>
    <ligand>
        <name>pyridoxal 5'-phosphate</name>
        <dbReference type="ChEBI" id="CHEBI:597326"/>
    </ligand>
</feature>
<sequence>MLSYQFCHQVTTATITAQDLAFDRHHLWHPYTSLRNPLPTYPVVAAAGCELELADGRKLIDGMSSWWCAIHGYNVPELNAAAKVQLDHMSHVMFGGITHPPAVALARRLVEITPGALQRVFLADSGSVSVEVAMKMAIQYQYARGERGRNKFLTFRGGYHGDTTGPMSVCDPVNGMHVLFAGFLPTHHFVDRPPAGQHTPLDKSYLRSLDELFTKHAHESAAFICEPGVQGAGGMHFYNLSYLDHVRRLCDEHGLLLIYDEIATGFGRTGALFVSEIAATPDILTLGKALTGGYLTLAATLCTDHVAETIGNSDVPNLMHGPTFMGNPLACSVAVASINLLFSRDWRAQVENIGQLLDRYLAPAAALAMVTDVRVLGAIGVIETEQPVDQAVIQAFFVDEGVWIRPFGKLIYLMPPFVITDGQLRQLCAVVIEACSVPKNFSAA</sequence>
<keyword evidence="11" id="KW-1185">Reference proteome</keyword>
<dbReference type="PANTHER" id="PTHR42684">
    <property type="entry name" value="ADENOSYLMETHIONINE-8-AMINO-7-OXONONANOATE AMINOTRANSFERASE"/>
    <property type="match status" value="1"/>
</dbReference>
<dbReference type="Gene3D" id="3.90.1150.10">
    <property type="entry name" value="Aspartate Aminotransferase, domain 1"/>
    <property type="match status" value="1"/>
</dbReference>
<dbReference type="EMBL" id="JAATJH010000001">
    <property type="protein sequence ID" value="NJC25096.1"/>
    <property type="molecule type" value="Genomic_DNA"/>
</dbReference>
<dbReference type="NCBIfam" id="TIGR00508">
    <property type="entry name" value="bioA"/>
    <property type="match status" value="1"/>
</dbReference>
<keyword evidence="4 9" id="KW-0808">Transferase</keyword>
<dbReference type="Gene3D" id="3.40.640.10">
    <property type="entry name" value="Type I PLP-dependent aspartate aminotransferase-like (Major domain)"/>
    <property type="match status" value="1"/>
</dbReference>
<keyword evidence="9" id="KW-0963">Cytoplasm</keyword>
<evidence type="ECO:0000256" key="3">
    <source>
        <dbReference type="ARBA" id="ARBA00022576"/>
    </source>
</evidence>
<feature type="binding site" evidence="9">
    <location>
        <position position="321"/>
    </location>
    <ligand>
        <name>substrate</name>
    </ligand>
</feature>
<comment type="subcellular location">
    <subcellularLocation>
        <location evidence="9">Cytoplasm</location>
    </subcellularLocation>
</comment>
<dbReference type="PANTHER" id="PTHR42684:SF17">
    <property type="entry name" value="ADENOSYLMETHIONINE-8-AMINO-7-OXONONANOATE AMINOTRANSFERASE"/>
    <property type="match status" value="1"/>
</dbReference>
<reference evidence="10 11" key="1">
    <citation type="submission" date="2020-03" db="EMBL/GenBank/DDBJ databases">
        <title>Genomic Encyclopedia of Type Strains, Phase IV (KMG-IV): sequencing the most valuable type-strain genomes for metagenomic binning, comparative biology and taxonomic classification.</title>
        <authorList>
            <person name="Goeker M."/>
        </authorList>
    </citation>
    <scope>NUCLEOTIDE SEQUENCE [LARGE SCALE GENOMIC DNA]</scope>
    <source>
        <strain evidence="10 11">DSM 105096</strain>
    </source>
</reference>
<dbReference type="InterPro" id="IPR015421">
    <property type="entry name" value="PyrdxlP-dep_Trfase_major"/>
</dbReference>
<comment type="cofactor">
    <cofactor evidence="1 9">
        <name>pyridoxal 5'-phosphate</name>
        <dbReference type="ChEBI" id="CHEBI:597326"/>
    </cofactor>
</comment>
<evidence type="ECO:0000256" key="9">
    <source>
        <dbReference type="HAMAP-Rule" id="MF_00834"/>
    </source>
</evidence>
<dbReference type="InterPro" id="IPR015422">
    <property type="entry name" value="PyrdxlP-dep_Trfase_small"/>
</dbReference>
<dbReference type="InterPro" id="IPR049704">
    <property type="entry name" value="Aminotrans_3_PPA_site"/>
</dbReference>
<feature type="binding site" evidence="9">
    <location>
        <begin position="126"/>
        <end position="127"/>
    </location>
    <ligand>
        <name>pyridoxal 5'-phosphate</name>
        <dbReference type="ChEBI" id="CHEBI:597326"/>
    </ligand>
</feature>
<dbReference type="Proteomes" id="UP000770785">
    <property type="component" value="Unassembled WGS sequence"/>
</dbReference>
<dbReference type="CDD" id="cd00610">
    <property type="entry name" value="OAT_like"/>
    <property type="match status" value="1"/>
</dbReference>
<comment type="subunit">
    <text evidence="9">Homodimer.</text>
</comment>
<dbReference type="SUPFAM" id="SSF53383">
    <property type="entry name" value="PLP-dependent transferases"/>
    <property type="match status" value="1"/>
</dbReference>
<dbReference type="NCBIfam" id="NF005940">
    <property type="entry name" value="PRK07986.1"/>
    <property type="match status" value="1"/>
</dbReference>
<comment type="caution">
    <text evidence="10">The sequence shown here is derived from an EMBL/GenBank/DDBJ whole genome shotgun (WGS) entry which is preliminary data.</text>
</comment>
<comment type="function">
    <text evidence="9">Catalyzes the transfer of the alpha-amino group from S-adenosyl-L-methionine (SAM) to 7-keto-8-aminopelargonic acid (KAPA) to form 7,8-diaminopelargonic acid (DAPA). It is the only aminotransferase known to utilize SAM as an amino donor.</text>
</comment>
<accession>A0ABX0X782</accession>
<dbReference type="NCBIfam" id="NF004624">
    <property type="entry name" value="PRK05964.1"/>
    <property type="match status" value="1"/>
</dbReference>
<comment type="catalytic activity">
    <reaction evidence="8 9">
        <text>(8S)-8-amino-7-oxononanoate + S-adenosyl-L-methionine = S-adenosyl-4-methylsulfanyl-2-oxobutanoate + (7R,8S)-7,8-diammoniononanoate</text>
        <dbReference type="Rhea" id="RHEA:16861"/>
        <dbReference type="ChEBI" id="CHEBI:16490"/>
        <dbReference type="ChEBI" id="CHEBI:59789"/>
        <dbReference type="ChEBI" id="CHEBI:149468"/>
        <dbReference type="ChEBI" id="CHEBI:149469"/>
        <dbReference type="EC" id="2.6.1.62"/>
    </reaction>
</comment>
<keyword evidence="7 9" id="KW-0663">Pyridoxal phosphate</keyword>
<protein>
    <recommendedName>
        <fullName evidence="9">Adenosylmethionine-8-amino-7-oxononanoate aminotransferase</fullName>
        <ecNumber evidence="9">2.6.1.62</ecNumber>
    </recommendedName>
    <alternativeName>
        <fullName evidence="9">7,8-diamino-pelargonic acid aminotransferase</fullName>
        <shortName evidence="9">DAPA AT</shortName>
        <shortName evidence="9">DAPA aminotransferase</shortName>
    </alternativeName>
    <alternativeName>
        <fullName evidence="9">7,8-diaminononanoate synthase</fullName>
        <shortName evidence="9">DANS</shortName>
    </alternativeName>
    <alternativeName>
        <fullName evidence="9">Diaminopelargonic acid synthase</fullName>
    </alternativeName>
</protein>
<feature type="binding site" evidence="9">
    <location>
        <position position="260"/>
    </location>
    <ligand>
        <name>pyridoxal 5'-phosphate</name>
        <dbReference type="ChEBI" id="CHEBI:597326"/>
    </ligand>
</feature>
<dbReference type="Pfam" id="PF00202">
    <property type="entry name" value="Aminotran_3"/>
    <property type="match status" value="1"/>
</dbReference>
<dbReference type="HAMAP" id="MF_00834">
    <property type="entry name" value="BioA"/>
    <property type="match status" value="1"/>
</dbReference>
<feature type="modified residue" description="N6-(pyridoxal phosphate)lysine" evidence="9">
    <location>
        <position position="288"/>
    </location>
</feature>
<proteinExistence type="inferred from homology"/>
<dbReference type="InterPro" id="IPR015424">
    <property type="entry name" value="PyrdxlP-dep_Trfase"/>
</dbReference>
<organism evidence="10 11">
    <name type="scientific">Neolewinella antarctica</name>
    <dbReference type="NCBI Taxonomy" id="442734"/>
    <lineage>
        <taxon>Bacteria</taxon>
        <taxon>Pseudomonadati</taxon>
        <taxon>Bacteroidota</taxon>
        <taxon>Saprospiria</taxon>
        <taxon>Saprospirales</taxon>
        <taxon>Lewinellaceae</taxon>
        <taxon>Neolewinella</taxon>
    </lineage>
</organism>
<feature type="site" description="Participates in the substrate recognition with KAPA and in a stacking interaction with the adenine ring of SAM" evidence="9">
    <location>
        <position position="31"/>
    </location>
</feature>
<keyword evidence="3 9" id="KW-0032">Aminotransferase</keyword>
<dbReference type="InterPro" id="IPR005814">
    <property type="entry name" value="Aminotrans_3"/>
</dbReference>
<evidence type="ECO:0000256" key="4">
    <source>
        <dbReference type="ARBA" id="ARBA00022679"/>
    </source>
</evidence>
<dbReference type="EC" id="2.6.1.62" evidence="9"/>
<evidence type="ECO:0000313" key="11">
    <source>
        <dbReference type="Proteomes" id="UP000770785"/>
    </source>
</evidence>
<evidence type="ECO:0000256" key="1">
    <source>
        <dbReference type="ARBA" id="ARBA00001933"/>
    </source>
</evidence>
<evidence type="ECO:0000256" key="2">
    <source>
        <dbReference type="ARBA" id="ARBA00005063"/>
    </source>
</evidence>
<dbReference type="InterPro" id="IPR005815">
    <property type="entry name" value="BioA"/>
</dbReference>
<keyword evidence="5 9" id="KW-0949">S-adenosyl-L-methionine</keyword>
<feature type="binding site" evidence="9">
    <location>
        <position position="66"/>
    </location>
    <ligand>
        <name>substrate</name>
    </ligand>
</feature>